<evidence type="ECO:0000313" key="3">
    <source>
        <dbReference type="Proteomes" id="UP000735302"/>
    </source>
</evidence>
<evidence type="ECO:0000313" key="2">
    <source>
        <dbReference type="EMBL" id="GFO03287.1"/>
    </source>
</evidence>
<dbReference type="InterPro" id="IPR012677">
    <property type="entry name" value="Nucleotide-bd_a/b_plait_sf"/>
</dbReference>
<organism evidence="2 3">
    <name type="scientific">Plakobranchus ocellatus</name>
    <dbReference type="NCBI Taxonomy" id="259542"/>
    <lineage>
        <taxon>Eukaryota</taxon>
        <taxon>Metazoa</taxon>
        <taxon>Spiralia</taxon>
        <taxon>Lophotrochozoa</taxon>
        <taxon>Mollusca</taxon>
        <taxon>Gastropoda</taxon>
        <taxon>Heterobranchia</taxon>
        <taxon>Euthyneura</taxon>
        <taxon>Panpulmonata</taxon>
        <taxon>Sacoglossa</taxon>
        <taxon>Placobranchoidea</taxon>
        <taxon>Plakobranchidae</taxon>
        <taxon>Plakobranchus</taxon>
    </lineage>
</organism>
<gene>
    <name evidence="2" type="ORF">PoB_002979200</name>
</gene>
<dbReference type="InterPro" id="IPR027827">
    <property type="entry name" value="Tex56"/>
</dbReference>
<evidence type="ECO:0000256" key="1">
    <source>
        <dbReference type="SAM" id="Phobius"/>
    </source>
</evidence>
<keyword evidence="1" id="KW-1133">Transmembrane helix</keyword>
<keyword evidence="1" id="KW-0812">Transmembrane</keyword>
<proteinExistence type="predicted"/>
<sequence>MTSIFFDLVPSPAILELLLLVCPCLFFLTLITTLCIFLSPIVFSSGKVSCPSPFMSLKAPKISEALPTDPGAPPPKSTGNAATLVIHTDDRNGRRSRDIQRLTDRLGWSATQRDMVQDLIRSRVSIGMEAHYLLDYAKSEQRGSAIKRLANLPFHTIMVRWKLSFHFPVYTPPIVYGILSRFGKIESMGSLSANSAFVVFDYEYHACRAISKGMVGFSYCPLICSWWYLERYWFPINNADDVKREDLLLSDNRLERNSKRHIAQIKSEFKRKAAALSYNVATFRP</sequence>
<keyword evidence="3" id="KW-1185">Reference proteome</keyword>
<accession>A0AAV4A8L2</accession>
<dbReference type="Pfam" id="PF15023">
    <property type="entry name" value="DUF4523"/>
    <property type="match status" value="1"/>
</dbReference>
<name>A0AAV4A8L2_9GAST</name>
<dbReference type="AlphaFoldDB" id="A0AAV4A8L2"/>
<dbReference type="Gene3D" id="3.30.70.330">
    <property type="match status" value="1"/>
</dbReference>
<dbReference type="Proteomes" id="UP000735302">
    <property type="component" value="Unassembled WGS sequence"/>
</dbReference>
<evidence type="ECO:0008006" key="4">
    <source>
        <dbReference type="Google" id="ProtNLM"/>
    </source>
</evidence>
<reference evidence="2 3" key="1">
    <citation type="journal article" date="2021" name="Elife">
        <title>Chloroplast acquisition without the gene transfer in kleptoplastic sea slugs, Plakobranchus ocellatus.</title>
        <authorList>
            <person name="Maeda T."/>
            <person name="Takahashi S."/>
            <person name="Yoshida T."/>
            <person name="Shimamura S."/>
            <person name="Takaki Y."/>
            <person name="Nagai Y."/>
            <person name="Toyoda A."/>
            <person name="Suzuki Y."/>
            <person name="Arimoto A."/>
            <person name="Ishii H."/>
            <person name="Satoh N."/>
            <person name="Nishiyama T."/>
            <person name="Hasebe M."/>
            <person name="Maruyama T."/>
            <person name="Minagawa J."/>
            <person name="Obokata J."/>
            <person name="Shigenobu S."/>
        </authorList>
    </citation>
    <scope>NUCLEOTIDE SEQUENCE [LARGE SCALE GENOMIC DNA]</scope>
</reference>
<comment type="caution">
    <text evidence="2">The sequence shown here is derived from an EMBL/GenBank/DDBJ whole genome shotgun (WGS) entry which is preliminary data.</text>
</comment>
<keyword evidence="1" id="KW-0472">Membrane</keyword>
<feature type="transmembrane region" description="Helical" evidence="1">
    <location>
        <begin position="17"/>
        <end position="43"/>
    </location>
</feature>
<protein>
    <recommendedName>
        <fullName evidence="4">RRM domain-containing protein</fullName>
    </recommendedName>
</protein>
<dbReference type="EMBL" id="BLXT01003724">
    <property type="protein sequence ID" value="GFO03287.1"/>
    <property type="molecule type" value="Genomic_DNA"/>
</dbReference>